<comment type="subcellular location">
    <subcellularLocation>
        <location evidence="1">Cell membrane</location>
        <topology evidence="1">Multi-pass membrane protein</topology>
    </subcellularLocation>
</comment>
<evidence type="ECO:0000256" key="4">
    <source>
        <dbReference type="ARBA" id="ARBA00022448"/>
    </source>
</evidence>
<evidence type="ECO:0000313" key="18">
    <source>
        <dbReference type="Proteomes" id="UP000076874"/>
    </source>
</evidence>
<dbReference type="SFLD" id="SFLDG01168">
    <property type="entry name" value="Ferric_reductase_subgroup_(FRE"/>
    <property type="match status" value="1"/>
</dbReference>
<feature type="transmembrane region" description="Helical" evidence="15">
    <location>
        <begin position="57"/>
        <end position="77"/>
    </location>
</feature>
<sequence length="689" mass="72794">MASSPTTAQVPHGNASDHGAAGGHAGHAGAWGGKGGGGGGGWYSPAIAMRAHYNRKAATYFAAAICGIIAVFTFLHWTRRIVSRSHRVSSALTKPFVVVSRRLRNLLVRGAPGFNSSGHGLLVGLYVAINLILILTNVDKHSIAPEASRFGWVLVSNLCFVVFLALKNTPLAYLTAYSYERLNCLHQVAGCTTFLLMVLHGASYTAFFWRMDKLAVLRKPEQVAGIVAGFMFLTMVSAALLLRRYAYELFYVLHVSAFCGAIVAIGCHRRDFAKKIPVVVCLTAALFLADRLLRLARFLANGTNNTATVYPLANGGTRILLAKRPARAVPGKHCFVWIPRIRACEMHPFTIISTNRSGATEFVVKSYNGFTRALHAYAAAHPGARLWAAAEGPYGTFPDPMEYDKIILIAGGSGASYTFGLAVNMLERMDAESTKNIVFIWTAKTPENLTWFAEHLDTLRTHPNAPKVHVSLYVTRAPGSSSSDEDETTNAGGRNRFQSRTQSEPAAATAAGSGAAGLTRTTTTTTTAATAGALATDAHSDAEKEAVEEKEHAVVTHHAAVAVRPGNKGGSNAGNAGHAGNAGSTGARNVAADLEKATADADADAAAAAAAASDTNVSESLPLRHSFSSGRPDAATVIQNAVQSTASSQRVLVAACGPPALMKVVRNATAKCITSDGPGVELHCEQFGW</sequence>
<feature type="compositionally biased region" description="Polar residues" evidence="14">
    <location>
        <begin position="489"/>
        <end position="504"/>
    </location>
</feature>
<feature type="region of interest" description="Disordered" evidence="14">
    <location>
        <begin position="562"/>
        <end position="586"/>
    </location>
</feature>
<comment type="caution">
    <text evidence="17">The sequence shown here is derived from an EMBL/GenBank/DDBJ whole genome shotgun (WGS) entry which is preliminary data.</text>
</comment>
<evidence type="ECO:0000256" key="2">
    <source>
        <dbReference type="ARBA" id="ARBA00006278"/>
    </source>
</evidence>
<dbReference type="InterPro" id="IPR039261">
    <property type="entry name" value="FNR_nucleotide-bd"/>
</dbReference>
<feature type="region of interest" description="Disordered" evidence="14">
    <location>
        <begin position="1"/>
        <end position="27"/>
    </location>
</feature>
<dbReference type="Gene3D" id="3.40.50.80">
    <property type="entry name" value="Nucleotide-binding domain of ferredoxin-NADP reductase (FNR) module"/>
    <property type="match status" value="2"/>
</dbReference>
<dbReference type="GO" id="GO:0006879">
    <property type="term" value="P:intracellular iron ion homeostasis"/>
    <property type="evidence" value="ECO:0007669"/>
    <property type="project" value="TreeGrafter"/>
</dbReference>
<organism evidence="17 18">
    <name type="scientific">Niveomyces insectorum RCEF 264</name>
    <dbReference type="NCBI Taxonomy" id="1081102"/>
    <lineage>
        <taxon>Eukaryota</taxon>
        <taxon>Fungi</taxon>
        <taxon>Dikarya</taxon>
        <taxon>Ascomycota</taxon>
        <taxon>Pezizomycotina</taxon>
        <taxon>Sordariomycetes</taxon>
        <taxon>Hypocreomycetidae</taxon>
        <taxon>Hypocreales</taxon>
        <taxon>Cordycipitaceae</taxon>
        <taxon>Niveomyces</taxon>
    </lineage>
</organism>
<dbReference type="OrthoDB" id="10006946at2759"/>
<evidence type="ECO:0000256" key="14">
    <source>
        <dbReference type="SAM" id="MobiDB-lite"/>
    </source>
</evidence>
<accession>A0A167YRH0</accession>
<dbReference type="InterPro" id="IPR013112">
    <property type="entry name" value="FAD-bd_8"/>
</dbReference>
<keyword evidence="9" id="KW-0560">Oxidoreductase</keyword>
<dbReference type="EC" id="1.16.1.9" evidence="3"/>
<comment type="similarity">
    <text evidence="2">Belongs to the ferric reductase (FRE) family.</text>
</comment>
<feature type="region of interest" description="Disordered" evidence="14">
    <location>
        <begin position="476"/>
        <end position="522"/>
    </location>
</feature>
<proteinExistence type="inferred from homology"/>
<dbReference type="InterPro" id="IPR051410">
    <property type="entry name" value="Ferric/Cupric_Reductase"/>
</dbReference>
<dbReference type="InterPro" id="IPR017927">
    <property type="entry name" value="FAD-bd_FR_type"/>
</dbReference>
<feature type="transmembrane region" description="Helical" evidence="15">
    <location>
        <begin position="186"/>
        <end position="211"/>
    </location>
</feature>
<keyword evidence="18" id="KW-1185">Reference proteome</keyword>
<evidence type="ECO:0000256" key="5">
    <source>
        <dbReference type="ARBA" id="ARBA00022475"/>
    </source>
</evidence>
<dbReference type="CDD" id="cd06186">
    <property type="entry name" value="NOX_Duox_like_FAD_NADP"/>
    <property type="match status" value="1"/>
</dbReference>
<keyword evidence="8 15" id="KW-1133">Transmembrane helix</keyword>
<dbReference type="InterPro" id="IPR017938">
    <property type="entry name" value="Riboflavin_synthase-like_b-brl"/>
</dbReference>
<feature type="transmembrane region" description="Helical" evidence="15">
    <location>
        <begin position="119"/>
        <end position="138"/>
    </location>
</feature>
<name>A0A167YRH0_9HYPO</name>
<dbReference type="PROSITE" id="PS51384">
    <property type="entry name" value="FAD_FR"/>
    <property type="match status" value="1"/>
</dbReference>
<evidence type="ECO:0000256" key="8">
    <source>
        <dbReference type="ARBA" id="ARBA00022989"/>
    </source>
</evidence>
<evidence type="ECO:0000256" key="13">
    <source>
        <dbReference type="ARBA" id="ARBA00048483"/>
    </source>
</evidence>
<keyword evidence="11 15" id="KW-0472">Membrane</keyword>
<dbReference type="SFLD" id="SFLDS00052">
    <property type="entry name" value="Ferric_Reductase_Domain"/>
    <property type="match status" value="1"/>
</dbReference>
<feature type="domain" description="FAD-binding FR-type" evidence="16">
    <location>
        <begin position="285"/>
        <end position="400"/>
    </location>
</feature>
<dbReference type="Pfam" id="PF01794">
    <property type="entry name" value="Ferric_reduct"/>
    <property type="match status" value="1"/>
</dbReference>
<keyword evidence="7" id="KW-0249">Electron transport</keyword>
<keyword evidence="4" id="KW-0813">Transport</keyword>
<dbReference type="STRING" id="1081102.A0A167YRH0"/>
<feature type="compositionally biased region" description="Low complexity" evidence="14">
    <location>
        <begin position="506"/>
        <end position="522"/>
    </location>
</feature>
<dbReference type="GO" id="GO:0006826">
    <property type="term" value="P:iron ion transport"/>
    <property type="evidence" value="ECO:0007669"/>
    <property type="project" value="UniProtKB-ARBA"/>
</dbReference>
<feature type="transmembrane region" description="Helical" evidence="15">
    <location>
        <begin position="249"/>
        <end position="267"/>
    </location>
</feature>
<dbReference type="InterPro" id="IPR013130">
    <property type="entry name" value="Fe3_Rdtase_TM_dom"/>
</dbReference>
<dbReference type="GO" id="GO:0052851">
    <property type="term" value="F:ferric-chelate reductase (NADPH) activity"/>
    <property type="evidence" value="ECO:0007669"/>
    <property type="project" value="UniProtKB-EC"/>
</dbReference>
<evidence type="ECO:0000256" key="3">
    <source>
        <dbReference type="ARBA" id="ARBA00012668"/>
    </source>
</evidence>
<feature type="transmembrane region" description="Helical" evidence="15">
    <location>
        <begin position="150"/>
        <end position="166"/>
    </location>
</feature>
<evidence type="ECO:0000256" key="15">
    <source>
        <dbReference type="SAM" id="Phobius"/>
    </source>
</evidence>
<dbReference type="EMBL" id="AZHD01000002">
    <property type="protein sequence ID" value="OAA66606.1"/>
    <property type="molecule type" value="Genomic_DNA"/>
</dbReference>
<evidence type="ECO:0000256" key="7">
    <source>
        <dbReference type="ARBA" id="ARBA00022982"/>
    </source>
</evidence>
<dbReference type="Proteomes" id="UP000076874">
    <property type="component" value="Unassembled WGS sequence"/>
</dbReference>
<evidence type="ECO:0000256" key="10">
    <source>
        <dbReference type="ARBA" id="ARBA00023065"/>
    </source>
</evidence>
<feature type="compositionally biased region" description="Low complexity" evidence="14">
    <location>
        <begin position="573"/>
        <end position="586"/>
    </location>
</feature>
<dbReference type="Pfam" id="PF08022">
    <property type="entry name" value="FAD_binding_8"/>
    <property type="match status" value="1"/>
</dbReference>
<dbReference type="GO" id="GO:0005886">
    <property type="term" value="C:plasma membrane"/>
    <property type="evidence" value="ECO:0007669"/>
    <property type="project" value="UniProtKB-SubCell"/>
</dbReference>
<evidence type="ECO:0000313" key="17">
    <source>
        <dbReference type="EMBL" id="OAA66606.1"/>
    </source>
</evidence>
<evidence type="ECO:0000259" key="16">
    <source>
        <dbReference type="PROSITE" id="PS51384"/>
    </source>
</evidence>
<gene>
    <name evidence="17" type="ORF">SPI_01182</name>
</gene>
<reference evidence="17 18" key="1">
    <citation type="journal article" date="2016" name="Genome Biol. Evol.">
        <title>Divergent and convergent evolution of fungal pathogenicity.</title>
        <authorList>
            <person name="Shang Y."/>
            <person name="Xiao G."/>
            <person name="Zheng P."/>
            <person name="Cen K."/>
            <person name="Zhan S."/>
            <person name="Wang C."/>
        </authorList>
    </citation>
    <scope>NUCLEOTIDE SEQUENCE [LARGE SCALE GENOMIC DNA]</scope>
    <source>
        <strain evidence="17 18">RCEF 264</strain>
    </source>
</reference>
<evidence type="ECO:0000256" key="12">
    <source>
        <dbReference type="ARBA" id="ARBA00023180"/>
    </source>
</evidence>
<dbReference type="AlphaFoldDB" id="A0A167YRH0"/>
<keyword evidence="6 15" id="KW-0812">Transmembrane</keyword>
<evidence type="ECO:0000256" key="11">
    <source>
        <dbReference type="ARBA" id="ARBA00023136"/>
    </source>
</evidence>
<evidence type="ECO:0000256" key="1">
    <source>
        <dbReference type="ARBA" id="ARBA00004651"/>
    </source>
</evidence>
<dbReference type="InterPro" id="IPR013121">
    <property type="entry name" value="Fe_red_NAD-bd_6"/>
</dbReference>
<dbReference type="Pfam" id="PF08030">
    <property type="entry name" value="NAD_binding_6"/>
    <property type="match status" value="1"/>
</dbReference>
<dbReference type="PANTHER" id="PTHR32361:SF9">
    <property type="entry name" value="FERRIC REDUCTASE TRANSMEMBRANE COMPONENT 3-RELATED"/>
    <property type="match status" value="1"/>
</dbReference>
<keyword evidence="12" id="KW-0325">Glycoprotein</keyword>
<dbReference type="SUPFAM" id="SSF63380">
    <property type="entry name" value="Riboflavin synthase domain-like"/>
    <property type="match status" value="1"/>
</dbReference>
<keyword evidence="5" id="KW-1003">Cell membrane</keyword>
<dbReference type="PANTHER" id="PTHR32361">
    <property type="entry name" value="FERRIC/CUPRIC REDUCTASE TRANSMEMBRANE COMPONENT"/>
    <property type="match status" value="1"/>
</dbReference>
<evidence type="ECO:0000256" key="9">
    <source>
        <dbReference type="ARBA" id="ARBA00023002"/>
    </source>
</evidence>
<feature type="transmembrane region" description="Helical" evidence="15">
    <location>
        <begin position="223"/>
        <end position="243"/>
    </location>
</feature>
<protein>
    <recommendedName>
        <fullName evidence="3">ferric-chelate reductase (NADPH)</fullName>
        <ecNumber evidence="3">1.16.1.9</ecNumber>
    </recommendedName>
</protein>
<dbReference type="GO" id="GO:0015677">
    <property type="term" value="P:copper ion import"/>
    <property type="evidence" value="ECO:0007669"/>
    <property type="project" value="TreeGrafter"/>
</dbReference>
<comment type="catalytic activity">
    <reaction evidence="13">
        <text>2 a Fe(II)-siderophore + NADP(+) + H(+) = 2 a Fe(III)-siderophore + NADPH</text>
        <dbReference type="Rhea" id="RHEA:28795"/>
        <dbReference type="Rhea" id="RHEA-COMP:11342"/>
        <dbReference type="Rhea" id="RHEA-COMP:11344"/>
        <dbReference type="ChEBI" id="CHEBI:15378"/>
        <dbReference type="ChEBI" id="CHEBI:29033"/>
        <dbReference type="ChEBI" id="CHEBI:29034"/>
        <dbReference type="ChEBI" id="CHEBI:57783"/>
        <dbReference type="ChEBI" id="CHEBI:58349"/>
        <dbReference type="EC" id="1.16.1.9"/>
    </reaction>
</comment>
<evidence type="ECO:0000256" key="6">
    <source>
        <dbReference type="ARBA" id="ARBA00022692"/>
    </source>
</evidence>
<keyword evidence="10" id="KW-0406">Ion transport</keyword>
<dbReference type="SUPFAM" id="SSF52343">
    <property type="entry name" value="Ferredoxin reductase-like, C-terminal NADP-linked domain"/>
    <property type="match status" value="1"/>
</dbReference>